<dbReference type="Gene3D" id="2.60.120.460">
    <property type="entry name" value="YjbQ-like"/>
    <property type="match status" value="1"/>
</dbReference>
<dbReference type="AlphaFoldDB" id="A0A2L1CDE2"/>
<evidence type="ECO:0000313" key="3">
    <source>
        <dbReference type="EMBL" id="MBA2863598.1"/>
    </source>
</evidence>
<dbReference type="InterPro" id="IPR035917">
    <property type="entry name" value="YjbQ-like_sf"/>
</dbReference>
<dbReference type="Pfam" id="PF01894">
    <property type="entry name" value="YjbQ"/>
    <property type="match status" value="1"/>
</dbReference>
<dbReference type="InterPro" id="IPR001602">
    <property type="entry name" value="UPF0047_YjbQ-like"/>
</dbReference>
<protein>
    <submittedName>
        <fullName evidence="3">Secondary thiamine-phosphate synthase enzyme</fullName>
    </submittedName>
</protein>
<evidence type="ECO:0000313" key="6">
    <source>
        <dbReference type="Proteomes" id="UP000567099"/>
    </source>
</evidence>
<organism evidence="2 5">
    <name type="scientific">Methanococcus maripaludis</name>
    <name type="common">Methanococcus deltae</name>
    <dbReference type="NCBI Taxonomy" id="39152"/>
    <lineage>
        <taxon>Archaea</taxon>
        <taxon>Methanobacteriati</taxon>
        <taxon>Methanobacteriota</taxon>
        <taxon>Methanomada group</taxon>
        <taxon>Methanococci</taxon>
        <taxon>Methanococcales</taxon>
        <taxon>Methanococcaceae</taxon>
        <taxon>Methanococcus</taxon>
    </lineage>
</organism>
<dbReference type="Proteomes" id="UP000567099">
    <property type="component" value="Unassembled WGS sequence"/>
</dbReference>
<dbReference type="EMBL" id="CP026606">
    <property type="protein sequence ID" value="AVB77086.1"/>
    <property type="molecule type" value="Genomic_DNA"/>
</dbReference>
<reference evidence="4 7" key="3">
    <citation type="submission" date="2020-08" db="EMBL/GenBank/DDBJ databases">
        <title>Genomic Encyclopedia of Type Strains, Phase IV (KMG-V): Genome sequencing to study the core and pangenomes of soil and plant-associated prokaryotes.</title>
        <authorList>
            <person name="Whitman W."/>
        </authorList>
    </citation>
    <scope>NUCLEOTIDE SEQUENCE [LARGE SCALE GENOMIC DNA]</scope>
    <source>
        <strain evidence="3 6">C13</strain>
        <strain evidence="4 7">D1</strain>
    </source>
</reference>
<dbReference type="NCBIfam" id="TIGR00149">
    <property type="entry name" value="TIGR00149_YjbQ"/>
    <property type="match status" value="1"/>
</dbReference>
<dbReference type="PIRSF" id="PIRSF004681">
    <property type="entry name" value="UCP004681"/>
    <property type="match status" value="1"/>
</dbReference>
<name>A0A2L1CDE2_METMI</name>
<dbReference type="EMBL" id="JACHED010000001">
    <property type="protein sequence ID" value="MBB6496396.1"/>
    <property type="molecule type" value="Genomic_DNA"/>
</dbReference>
<dbReference type="KEGG" id="mmad:MMJJ_17150"/>
<dbReference type="Proteomes" id="UP000239462">
    <property type="component" value="Chromosome"/>
</dbReference>
<dbReference type="PROSITE" id="PS01314">
    <property type="entry name" value="UPF0047"/>
    <property type="match status" value="1"/>
</dbReference>
<dbReference type="GeneID" id="36102798"/>
<evidence type="ECO:0000313" key="4">
    <source>
        <dbReference type="EMBL" id="MBB6496396.1"/>
    </source>
</evidence>
<reference evidence="5" key="1">
    <citation type="journal article" date="2018" name="Genome Announc.">
        <title>Complete Genome Sequence of the Methanococcus maripaludis Type Strain JJ (DSM 2067), a Model for Selenoprotein Synthesis in Archaea.</title>
        <authorList>
            <person name="Poehlein A."/>
            <person name="Heym D."/>
            <person name="Quitzke V."/>
            <person name="Fersch J."/>
            <person name="Daniel R."/>
            <person name="Rother M."/>
        </authorList>
    </citation>
    <scope>NUCLEOTIDE SEQUENCE [LARGE SCALE GENOMIC DNA]</scope>
    <source>
        <strain evidence="5">DSM 2067</strain>
    </source>
</reference>
<proteinExistence type="inferred from homology"/>
<sequence>MFFEYSIKTDTRESLVDISDHILDAVVKSNVQNGIAVVFTPHTTSAITINENADPSVKKDIVKFLHEKIPENYGFSHYEGNSDAHLKSSFFGPSLTLIINDGKIILGTWQGVYFCEFDGPRNRKFYVKIMRD</sequence>
<dbReference type="PANTHER" id="PTHR30615:SF8">
    <property type="entry name" value="UPF0047 PROTEIN C4A8.02C"/>
    <property type="match status" value="1"/>
</dbReference>
<dbReference type="Proteomes" id="UP000590564">
    <property type="component" value="Unassembled WGS sequence"/>
</dbReference>
<evidence type="ECO:0000313" key="5">
    <source>
        <dbReference type="Proteomes" id="UP000239462"/>
    </source>
</evidence>
<evidence type="ECO:0000313" key="7">
    <source>
        <dbReference type="Proteomes" id="UP000590564"/>
    </source>
</evidence>
<gene>
    <name evidence="3" type="ORF">HNP94_000598</name>
    <name evidence="4" type="ORF">HNP96_000417</name>
    <name evidence="2" type="ORF">MMJJ_17150</name>
</gene>
<dbReference type="SUPFAM" id="SSF111038">
    <property type="entry name" value="YjbQ-like"/>
    <property type="match status" value="1"/>
</dbReference>
<evidence type="ECO:0000256" key="1">
    <source>
        <dbReference type="ARBA" id="ARBA00005534"/>
    </source>
</evidence>
<comment type="similarity">
    <text evidence="1">Belongs to the UPF0047 family.</text>
</comment>
<reference evidence="2" key="2">
    <citation type="submission" date="2018-02" db="EMBL/GenBank/DDBJ databases">
        <title>Complete genome sequence of the Methanococcus maripaludis type strain JJ (DSM 2067), a model for selenoprotein synthesis in Archaea.</title>
        <authorList>
            <person name="Poehlein A."/>
            <person name="Heym D."/>
            <person name="Quitzke V."/>
            <person name="Fersch J."/>
            <person name="Daniel R."/>
            <person name="Rother M."/>
        </authorList>
    </citation>
    <scope>NUCLEOTIDE SEQUENCE [LARGE SCALE GENOMIC DNA]</scope>
    <source>
        <strain evidence="2">DSM 2067</strain>
    </source>
</reference>
<accession>A0A2L1CDE2</accession>
<evidence type="ECO:0000313" key="2">
    <source>
        <dbReference type="EMBL" id="AVB77086.1"/>
    </source>
</evidence>
<dbReference type="PANTHER" id="PTHR30615">
    <property type="entry name" value="UNCHARACTERIZED PROTEIN YJBQ-RELATED"/>
    <property type="match status" value="1"/>
</dbReference>
<dbReference type="EMBL" id="JACDUO010000001">
    <property type="protein sequence ID" value="MBA2863598.1"/>
    <property type="molecule type" value="Genomic_DNA"/>
</dbReference>
<dbReference type="RefSeq" id="WP_104838447.1">
    <property type="nucleotide sequence ID" value="NZ_CP026606.1"/>
</dbReference>